<dbReference type="InterPro" id="IPR001865">
    <property type="entry name" value="Ribosomal_uS2"/>
</dbReference>
<evidence type="ECO:0000256" key="2">
    <source>
        <dbReference type="ARBA" id="ARBA00006242"/>
    </source>
</evidence>
<evidence type="ECO:0000256" key="1">
    <source>
        <dbReference type="ARBA" id="ARBA00004496"/>
    </source>
</evidence>
<keyword evidence="5 6" id="KW-0687">Ribonucleoprotein</keyword>
<keyword evidence="9" id="KW-1185">Reference proteome</keyword>
<dbReference type="SUPFAM" id="SSF52313">
    <property type="entry name" value="Ribosomal protein S2"/>
    <property type="match status" value="1"/>
</dbReference>
<proteinExistence type="inferred from homology"/>
<accession>A0ABQ8Z1R7</accession>
<evidence type="ECO:0000313" key="9">
    <source>
        <dbReference type="Proteomes" id="UP001150062"/>
    </source>
</evidence>
<feature type="compositionally biased region" description="Acidic residues" evidence="7">
    <location>
        <begin position="266"/>
        <end position="281"/>
    </location>
</feature>
<keyword evidence="4 6" id="KW-0689">Ribosomal protein</keyword>
<comment type="subunit">
    <text evidence="6">Component of the small ribosomal subunit. Mature ribosomes consist of a small (40S) and a large (60S) subunit. The 40S subunit contains about 33 different proteins and 1 molecule of RNA (18S). The 60S subunit contains about 49 different proteins and 3 molecules of RNA (25S, 5.8S and 5S). Interacts with ribosomal protein S21.</text>
</comment>
<feature type="region of interest" description="Disordered" evidence="7">
    <location>
        <begin position="246"/>
        <end position="314"/>
    </location>
</feature>
<dbReference type="Gene3D" id="3.40.50.10490">
    <property type="entry name" value="Glucose-6-phosphate isomerase like protein, domain 1"/>
    <property type="match status" value="1"/>
</dbReference>
<name>A0ABQ8Z1R7_9EUKA</name>
<dbReference type="Proteomes" id="UP001150062">
    <property type="component" value="Unassembled WGS sequence"/>
</dbReference>
<feature type="compositionally biased region" description="Basic and acidic residues" evidence="7">
    <location>
        <begin position="297"/>
        <end position="314"/>
    </location>
</feature>
<evidence type="ECO:0000256" key="4">
    <source>
        <dbReference type="ARBA" id="ARBA00022980"/>
    </source>
</evidence>
<comment type="similarity">
    <text evidence="2 6">Belongs to the universal ribosomal protein uS2 family.</text>
</comment>
<evidence type="ECO:0000256" key="5">
    <source>
        <dbReference type="ARBA" id="ARBA00023274"/>
    </source>
</evidence>
<feature type="compositionally biased region" description="Basic residues" evidence="7">
    <location>
        <begin position="1"/>
        <end position="28"/>
    </location>
</feature>
<feature type="compositionally biased region" description="Basic and acidic residues" evidence="7">
    <location>
        <begin position="250"/>
        <end position="265"/>
    </location>
</feature>
<dbReference type="GO" id="GO:0005840">
    <property type="term" value="C:ribosome"/>
    <property type="evidence" value="ECO:0007669"/>
    <property type="project" value="UniProtKB-KW"/>
</dbReference>
<dbReference type="HAMAP" id="MF_03015">
    <property type="entry name" value="Ribosomal_S2_euk"/>
    <property type="match status" value="1"/>
</dbReference>
<evidence type="ECO:0000256" key="6">
    <source>
        <dbReference type="HAMAP-Rule" id="MF_03015"/>
    </source>
</evidence>
<dbReference type="InterPro" id="IPR027498">
    <property type="entry name" value="Ribosomal_uS2_euk"/>
</dbReference>
<evidence type="ECO:0000256" key="7">
    <source>
        <dbReference type="SAM" id="MobiDB-lite"/>
    </source>
</evidence>
<comment type="caution">
    <text evidence="8">The sequence shown here is derived from an EMBL/GenBank/DDBJ whole genome shotgun (WGS) entry which is preliminary data.</text>
</comment>
<dbReference type="CDD" id="cd01425">
    <property type="entry name" value="RPS2"/>
    <property type="match status" value="1"/>
</dbReference>
<sequence length="314" mass="36619">MSKSQKNFKKTKQKQNKKNKKNKKKAKKKVEESPTVHTYISKKQRNDDLKKMIACNCQVGTHNLEIQMADYIYKRRKEGVYIINIAQTWEKLMFAARIIASVPNPEDVVLVSARPYGQRAILKFSKYLGVKALAGRFIPGTFTNQIQKAFLEPLLIIATDPRTDAQPIREASYANIPVICLCDTDSPLNFVDVAIPCNNKGKYSIGFIYWLLAREVLRLKGMSREKDWEVMPDLFFYRDQSEIEEQLEEEDRKKRKEEEARREQENESEQDSEQSDNESSVEEVQSSDNDDDDDAWGEEKWDEKEKEKGEEWND</sequence>
<evidence type="ECO:0000313" key="8">
    <source>
        <dbReference type="EMBL" id="KAJ6250836.1"/>
    </source>
</evidence>
<dbReference type="Pfam" id="PF00318">
    <property type="entry name" value="Ribosomal_S2"/>
    <property type="match status" value="2"/>
</dbReference>
<protein>
    <recommendedName>
        <fullName evidence="6">Small ribosomal subunit protein uS2</fullName>
    </recommendedName>
</protein>
<evidence type="ECO:0000256" key="3">
    <source>
        <dbReference type="ARBA" id="ARBA00022490"/>
    </source>
</evidence>
<comment type="function">
    <text evidence="6">Required for the assembly and/or stability of the 40S ribosomal subunit. Required for the processing of the 20S rRNA-precursor to mature 18S rRNA in a late step of the maturation of 40S ribosomal subunits.</text>
</comment>
<dbReference type="EMBL" id="JAOAOG010000073">
    <property type="protein sequence ID" value="KAJ6250836.1"/>
    <property type="molecule type" value="Genomic_DNA"/>
</dbReference>
<dbReference type="PANTHER" id="PTHR11489">
    <property type="entry name" value="40S RIBOSOMAL PROTEIN SA"/>
    <property type="match status" value="1"/>
</dbReference>
<dbReference type="InterPro" id="IPR023591">
    <property type="entry name" value="Ribosomal_uS2_flav_dom_sf"/>
</dbReference>
<feature type="region of interest" description="Disordered" evidence="7">
    <location>
        <begin position="1"/>
        <end position="39"/>
    </location>
</feature>
<keyword evidence="3 6" id="KW-0963">Cytoplasm</keyword>
<organism evidence="8 9">
    <name type="scientific">Anaeramoeba flamelloides</name>
    <dbReference type="NCBI Taxonomy" id="1746091"/>
    <lineage>
        <taxon>Eukaryota</taxon>
        <taxon>Metamonada</taxon>
        <taxon>Anaeramoebidae</taxon>
        <taxon>Anaeramoeba</taxon>
    </lineage>
</organism>
<gene>
    <name evidence="8" type="ORF">M0813_15652</name>
</gene>
<dbReference type="PRINTS" id="PR00395">
    <property type="entry name" value="RIBOSOMALS2"/>
</dbReference>
<comment type="subcellular location">
    <subcellularLocation>
        <location evidence="1 6">Cytoplasm</location>
    </subcellularLocation>
</comment>
<dbReference type="InterPro" id="IPR005707">
    <property type="entry name" value="Ribosomal_uS2_euk/arc"/>
</dbReference>
<reference evidence="8" key="1">
    <citation type="submission" date="2022-08" db="EMBL/GenBank/DDBJ databases">
        <title>Novel sulfate-reducing endosymbionts in the free-living metamonad Anaeramoeba.</title>
        <authorList>
            <person name="Jerlstrom-Hultqvist J."/>
            <person name="Cepicka I."/>
            <person name="Gallot-Lavallee L."/>
            <person name="Salas-Leiva D."/>
            <person name="Curtis B.A."/>
            <person name="Zahonova K."/>
            <person name="Pipaliya S."/>
            <person name="Dacks J."/>
            <person name="Roger A.J."/>
        </authorList>
    </citation>
    <scope>NUCLEOTIDE SEQUENCE</scope>
    <source>
        <strain evidence="8">Schooner1</strain>
    </source>
</reference>
<dbReference type="NCBIfam" id="TIGR01012">
    <property type="entry name" value="uS2_euk_arch"/>
    <property type="match status" value="1"/>
</dbReference>